<dbReference type="KEGG" id="taci:TDSAC_0649"/>
<keyword evidence="3" id="KW-1185">Reference proteome</keyword>
<keyword evidence="1" id="KW-0472">Membrane</keyword>
<proteinExistence type="predicted"/>
<accession>A0A2R4VZT7</accession>
<evidence type="ECO:0000313" key="2">
    <source>
        <dbReference type="EMBL" id="AWB10022.1"/>
    </source>
</evidence>
<evidence type="ECO:0000256" key="1">
    <source>
        <dbReference type="SAM" id="Phobius"/>
    </source>
</evidence>
<evidence type="ECO:0000313" key="3">
    <source>
        <dbReference type="Proteomes" id="UP000244792"/>
    </source>
</evidence>
<dbReference type="AlphaFoldDB" id="A0A2R4VZT7"/>
<feature type="transmembrane region" description="Helical" evidence="1">
    <location>
        <begin position="71"/>
        <end position="91"/>
    </location>
</feature>
<gene>
    <name evidence="2" type="ORF">TDSAC_0649</name>
</gene>
<feature type="transmembrane region" description="Helical" evidence="1">
    <location>
        <begin position="6"/>
        <end position="29"/>
    </location>
</feature>
<dbReference type="Proteomes" id="UP000244792">
    <property type="component" value="Chromosome"/>
</dbReference>
<sequence length="164" mass="19292">MGLSWKLVSLICIFFYLIQVLFLSLVNVFGLSGVILTLTPAILYSLYCNFDFSKSILLPLIFFSFFDDFRLGIYLGTNLFLFLFIILFIKLYLEKNFSWSKSLVFVFALIIYYFLLFTLVFIFVNAFNFFNLFVAIIVNSLINLVFLLVIQKLYKYLLVNKNEN</sequence>
<feature type="transmembrane region" description="Helical" evidence="1">
    <location>
        <begin position="103"/>
        <end position="124"/>
    </location>
</feature>
<keyword evidence="1" id="KW-0812">Transmembrane</keyword>
<reference evidence="2 3" key="1">
    <citation type="submission" date="2017-04" db="EMBL/GenBank/DDBJ databases">
        <title>Genomic insights into metabolism of Thermodesulfobium acidiphilum.</title>
        <authorList>
            <person name="Toshchakov S.V."/>
            <person name="Frolov E.N."/>
            <person name="Kublanov I.V."/>
            <person name="Samarov N.I."/>
            <person name="Novikov A."/>
            <person name="Lebedinsky A.V."/>
            <person name="Bonch-Osmolovskaya E.A."/>
            <person name="Chernyh N.A."/>
        </authorList>
    </citation>
    <scope>NUCLEOTIDE SEQUENCE [LARGE SCALE GENOMIC DNA]</scope>
    <source>
        <strain evidence="2 3">3127-1</strain>
    </source>
</reference>
<evidence type="ECO:0008006" key="4">
    <source>
        <dbReference type="Google" id="ProtNLM"/>
    </source>
</evidence>
<keyword evidence="1" id="KW-1133">Transmembrane helix</keyword>
<feature type="transmembrane region" description="Helical" evidence="1">
    <location>
        <begin position="130"/>
        <end position="150"/>
    </location>
</feature>
<dbReference type="EMBL" id="CP020921">
    <property type="protein sequence ID" value="AWB10022.1"/>
    <property type="molecule type" value="Genomic_DNA"/>
</dbReference>
<protein>
    <recommendedName>
        <fullName evidence="4">Rod shape-determining protein MreD</fullName>
    </recommendedName>
</protein>
<name>A0A2R4VZT7_THEAF</name>
<organism evidence="2 3">
    <name type="scientific">Thermodesulfobium acidiphilum</name>
    <dbReference type="NCBI Taxonomy" id="1794699"/>
    <lineage>
        <taxon>Bacteria</taxon>
        <taxon>Pseudomonadati</taxon>
        <taxon>Thermodesulfobiota</taxon>
        <taxon>Thermodesulfobiia</taxon>
        <taxon>Thermodesulfobiales</taxon>
        <taxon>Thermodesulfobiaceae</taxon>
        <taxon>Thermodesulfobium</taxon>
    </lineage>
</organism>